<comment type="caution">
    <text evidence="2">The sequence shown here is derived from an EMBL/GenBank/DDBJ whole genome shotgun (WGS) entry which is preliminary data.</text>
</comment>
<reference evidence="2 3" key="1">
    <citation type="submission" date="2019-04" db="EMBL/GenBank/DDBJ databases">
        <title>Chromosome genome assembly for Takifugu flavidus.</title>
        <authorList>
            <person name="Xiao S."/>
        </authorList>
    </citation>
    <scope>NUCLEOTIDE SEQUENCE [LARGE SCALE GENOMIC DNA]</scope>
    <source>
        <strain evidence="2">HTHZ2018</strain>
        <tissue evidence="2">Muscle</tissue>
    </source>
</reference>
<evidence type="ECO:0000313" key="3">
    <source>
        <dbReference type="Proteomes" id="UP000324091"/>
    </source>
</evidence>
<gene>
    <name evidence="2" type="ORF">D4764_14G0006220</name>
</gene>
<evidence type="ECO:0000256" key="1">
    <source>
        <dbReference type="SAM" id="MobiDB-lite"/>
    </source>
</evidence>
<organism evidence="2 3">
    <name type="scientific">Takifugu flavidus</name>
    <name type="common">sansaifugu</name>
    <dbReference type="NCBI Taxonomy" id="433684"/>
    <lineage>
        <taxon>Eukaryota</taxon>
        <taxon>Metazoa</taxon>
        <taxon>Chordata</taxon>
        <taxon>Craniata</taxon>
        <taxon>Vertebrata</taxon>
        <taxon>Euteleostomi</taxon>
        <taxon>Actinopterygii</taxon>
        <taxon>Neopterygii</taxon>
        <taxon>Teleostei</taxon>
        <taxon>Neoteleostei</taxon>
        <taxon>Acanthomorphata</taxon>
        <taxon>Eupercaria</taxon>
        <taxon>Tetraodontiformes</taxon>
        <taxon>Tetradontoidea</taxon>
        <taxon>Tetraodontidae</taxon>
        <taxon>Takifugu</taxon>
    </lineage>
</organism>
<protein>
    <submittedName>
        <fullName evidence="2">Uncharacterized protein</fullName>
    </submittedName>
</protein>
<dbReference type="EMBL" id="RHFK02000006">
    <property type="protein sequence ID" value="TWW74619.1"/>
    <property type="molecule type" value="Genomic_DNA"/>
</dbReference>
<evidence type="ECO:0000313" key="2">
    <source>
        <dbReference type="EMBL" id="TWW74619.1"/>
    </source>
</evidence>
<dbReference type="AlphaFoldDB" id="A0A5C6P6P8"/>
<name>A0A5C6P6P8_9TELE</name>
<accession>A0A5C6P6P8</accession>
<proteinExistence type="predicted"/>
<dbReference type="Proteomes" id="UP000324091">
    <property type="component" value="Chromosome 14"/>
</dbReference>
<feature type="compositionally biased region" description="Basic and acidic residues" evidence="1">
    <location>
        <begin position="104"/>
        <end position="116"/>
    </location>
</feature>
<keyword evidence="3" id="KW-1185">Reference proteome</keyword>
<feature type="region of interest" description="Disordered" evidence="1">
    <location>
        <begin position="75"/>
        <end position="116"/>
    </location>
</feature>
<sequence>MPTVTAATSTGTWLEPPSCLPALPVAPPLLTPDTIPNVGRPSDSDDRLTLMTCPSAQPVRPALPVHLLELTHERMKPGGISSPSSVREGGQEIPHQHLILHLSQEFEKGREPPLQG</sequence>